<feature type="transmembrane region" description="Helical" evidence="6">
    <location>
        <begin position="150"/>
        <end position="176"/>
    </location>
</feature>
<dbReference type="AlphaFoldDB" id="A0A2B7YBY0"/>
<evidence type="ECO:0000256" key="4">
    <source>
        <dbReference type="ARBA" id="ARBA00023136"/>
    </source>
</evidence>
<feature type="transmembrane region" description="Helical" evidence="6">
    <location>
        <begin position="273"/>
        <end position="293"/>
    </location>
</feature>
<proteinExistence type="inferred from homology"/>
<accession>A0A2B7YBY0</accession>
<keyword evidence="2 6" id="KW-0812">Transmembrane</keyword>
<evidence type="ECO:0000259" key="7">
    <source>
        <dbReference type="Pfam" id="PF20684"/>
    </source>
</evidence>
<comment type="caution">
    <text evidence="8">The sequence shown here is derived from an EMBL/GenBank/DDBJ whole genome shotgun (WGS) entry which is preliminary data.</text>
</comment>
<feature type="transmembrane region" description="Helical" evidence="6">
    <location>
        <begin position="234"/>
        <end position="253"/>
    </location>
</feature>
<dbReference type="PANTHER" id="PTHR33048">
    <property type="entry name" value="PTH11-LIKE INTEGRAL MEMBRANE PROTEIN (AFU_ORTHOLOGUE AFUA_5G11245)"/>
    <property type="match status" value="1"/>
</dbReference>
<dbReference type="PANTHER" id="PTHR33048:SF123">
    <property type="entry name" value="INTEGRAL MEMBRANE PROTEIN"/>
    <property type="match status" value="1"/>
</dbReference>
<evidence type="ECO:0000313" key="9">
    <source>
        <dbReference type="Proteomes" id="UP000223968"/>
    </source>
</evidence>
<keyword evidence="3 6" id="KW-1133">Transmembrane helix</keyword>
<dbReference type="InterPro" id="IPR049326">
    <property type="entry name" value="Rhodopsin_dom_fungi"/>
</dbReference>
<organism evidence="8 9">
    <name type="scientific">Helicocarpus griseus UAMH5409</name>
    <dbReference type="NCBI Taxonomy" id="1447875"/>
    <lineage>
        <taxon>Eukaryota</taxon>
        <taxon>Fungi</taxon>
        <taxon>Dikarya</taxon>
        <taxon>Ascomycota</taxon>
        <taxon>Pezizomycotina</taxon>
        <taxon>Eurotiomycetes</taxon>
        <taxon>Eurotiomycetidae</taxon>
        <taxon>Onygenales</taxon>
        <taxon>Ajellomycetaceae</taxon>
        <taxon>Helicocarpus</taxon>
    </lineage>
</organism>
<feature type="domain" description="Rhodopsin" evidence="7">
    <location>
        <begin position="54"/>
        <end position="298"/>
    </location>
</feature>
<gene>
    <name evidence="8" type="ORF">AJ79_00438</name>
</gene>
<feature type="transmembrane region" description="Helical" evidence="6">
    <location>
        <begin position="36"/>
        <end position="58"/>
    </location>
</feature>
<feature type="transmembrane region" description="Helical" evidence="6">
    <location>
        <begin position="70"/>
        <end position="91"/>
    </location>
</feature>
<keyword evidence="9" id="KW-1185">Reference proteome</keyword>
<dbReference type="GO" id="GO:0016020">
    <property type="term" value="C:membrane"/>
    <property type="evidence" value="ECO:0007669"/>
    <property type="project" value="UniProtKB-SubCell"/>
</dbReference>
<sequence>MENDPAYIEKFLEMPAMPAPDGITPNYANPSNRNDLAMAVLTLCLVISTVCVALRAYARIYLFHKFQAEEILILSAYGVFIGQMYAGYALLLQPGYFVHQYDLKMKDMVNPTFNILLMGCFYQTVLPIAKSAILVEWCRILAPPGNRFKSLFWWGCVTVITVQVTFGIACVVLLCMQCQPHEAIWKLWMPRDKCFVLVNLQLASGAVQLFSDVAMLLLPQKPIWSLQLDWKRKLGLSVVFGFGIFACVSAAMRLSVTVKFGYSPDQMYALGPLVFWVDAESTCAFFIMCVPCLPKILKEKGIIDNFKRCFGMRVTQKGTYGSDPMSGKYGYGSKYSTTDSYRKLYGDSGVPLDNLETESTERLRYPEDVNGKIMRTRQVTVQVSGDQASHAL</sequence>
<dbReference type="Pfam" id="PF20684">
    <property type="entry name" value="Fung_rhodopsin"/>
    <property type="match status" value="1"/>
</dbReference>
<reference evidence="8 9" key="1">
    <citation type="submission" date="2017-10" db="EMBL/GenBank/DDBJ databases">
        <title>Comparative genomics in systemic dimorphic fungi from Ajellomycetaceae.</title>
        <authorList>
            <person name="Munoz J.F."/>
            <person name="Mcewen J.G."/>
            <person name="Clay O.K."/>
            <person name="Cuomo C.A."/>
        </authorList>
    </citation>
    <scope>NUCLEOTIDE SEQUENCE [LARGE SCALE GENOMIC DNA]</scope>
    <source>
        <strain evidence="8 9">UAMH5409</strain>
    </source>
</reference>
<evidence type="ECO:0000256" key="3">
    <source>
        <dbReference type="ARBA" id="ARBA00022989"/>
    </source>
</evidence>
<name>A0A2B7YBY0_9EURO</name>
<dbReference type="EMBL" id="PDNB01000004">
    <property type="protein sequence ID" value="PGH18372.1"/>
    <property type="molecule type" value="Genomic_DNA"/>
</dbReference>
<evidence type="ECO:0000256" key="2">
    <source>
        <dbReference type="ARBA" id="ARBA00022692"/>
    </source>
</evidence>
<comment type="similarity">
    <text evidence="5">Belongs to the SAT4 family.</text>
</comment>
<feature type="transmembrane region" description="Helical" evidence="6">
    <location>
        <begin position="111"/>
        <end position="129"/>
    </location>
</feature>
<comment type="subcellular location">
    <subcellularLocation>
        <location evidence="1">Membrane</location>
        <topology evidence="1">Multi-pass membrane protein</topology>
    </subcellularLocation>
</comment>
<evidence type="ECO:0000256" key="5">
    <source>
        <dbReference type="ARBA" id="ARBA00038359"/>
    </source>
</evidence>
<protein>
    <recommendedName>
        <fullName evidence="7">Rhodopsin domain-containing protein</fullName>
    </recommendedName>
</protein>
<dbReference type="OrthoDB" id="5401779at2759"/>
<evidence type="ECO:0000313" key="8">
    <source>
        <dbReference type="EMBL" id="PGH18372.1"/>
    </source>
</evidence>
<evidence type="ECO:0000256" key="1">
    <source>
        <dbReference type="ARBA" id="ARBA00004141"/>
    </source>
</evidence>
<dbReference type="STRING" id="1447875.A0A2B7YBY0"/>
<dbReference type="Proteomes" id="UP000223968">
    <property type="component" value="Unassembled WGS sequence"/>
</dbReference>
<evidence type="ECO:0000256" key="6">
    <source>
        <dbReference type="SAM" id="Phobius"/>
    </source>
</evidence>
<dbReference type="InterPro" id="IPR052337">
    <property type="entry name" value="SAT4-like"/>
</dbReference>
<keyword evidence="4 6" id="KW-0472">Membrane</keyword>